<feature type="domain" description="Copper amine oxidase-like N-terminal" evidence="4">
    <location>
        <begin position="35"/>
        <end position="142"/>
    </location>
</feature>
<name>A0ABX1ZY35_9BACL</name>
<feature type="chain" id="PRO_5045224990" evidence="3">
    <location>
        <begin position="27"/>
        <end position="452"/>
    </location>
</feature>
<dbReference type="InterPro" id="IPR012854">
    <property type="entry name" value="Cu_amine_oxidase-like_N"/>
</dbReference>
<dbReference type="Gene3D" id="3.30.457.10">
    <property type="entry name" value="Copper amine oxidase-like, N-terminal domain"/>
    <property type="match status" value="1"/>
</dbReference>
<evidence type="ECO:0000256" key="1">
    <source>
        <dbReference type="ARBA" id="ARBA00007162"/>
    </source>
</evidence>
<organism evidence="5 6">
    <name type="scientific">Paenibacillus planticolens</name>
    <dbReference type="NCBI Taxonomy" id="2654976"/>
    <lineage>
        <taxon>Bacteria</taxon>
        <taxon>Bacillati</taxon>
        <taxon>Bacillota</taxon>
        <taxon>Bacilli</taxon>
        <taxon>Bacillales</taxon>
        <taxon>Paenibacillaceae</taxon>
        <taxon>Paenibacillus</taxon>
    </lineage>
</organism>
<gene>
    <name evidence="5" type="primary">phnD</name>
    <name evidence="5" type="ORF">GC097_28750</name>
</gene>
<dbReference type="InterPro" id="IPR036582">
    <property type="entry name" value="Mao_N_sf"/>
</dbReference>
<dbReference type="Pfam" id="PF12974">
    <property type="entry name" value="Phosphonate-bd"/>
    <property type="match status" value="1"/>
</dbReference>
<comment type="caution">
    <text evidence="5">The sequence shown here is derived from an EMBL/GenBank/DDBJ whole genome shotgun (WGS) entry which is preliminary data.</text>
</comment>
<dbReference type="PANTHER" id="PTHR35841:SF1">
    <property type="entry name" value="PHOSPHONATES-BINDING PERIPLASMIC PROTEIN"/>
    <property type="match status" value="1"/>
</dbReference>
<evidence type="ECO:0000313" key="5">
    <source>
        <dbReference type="EMBL" id="NOV03980.1"/>
    </source>
</evidence>
<dbReference type="SUPFAM" id="SSF53850">
    <property type="entry name" value="Periplasmic binding protein-like II"/>
    <property type="match status" value="1"/>
</dbReference>
<keyword evidence="6" id="KW-1185">Reference proteome</keyword>
<keyword evidence="2 3" id="KW-0732">Signal</keyword>
<dbReference type="Gene3D" id="3.40.190.10">
    <property type="entry name" value="Periplasmic binding protein-like II"/>
    <property type="match status" value="2"/>
</dbReference>
<reference evidence="5 6" key="1">
    <citation type="submission" date="2019-10" db="EMBL/GenBank/DDBJ databases">
        <title>Description of Paenibacillus pedi sp. nov.</title>
        <authorList>
            <person name="Carlier A."/>
            <person name="Qi S."/>
        </authorList>
    </citation>
    <scope>NUCLEOTIDE SEQUENCE [LARGE SCALE GENOMIC DNA]</scope>
    <source>
        <strain evidence="5 6">LMG 31457</strain>
    </source>
</reference>
<accession>A0ABX1ZY35</accession>
<sequence length="452" mass="50802">MKTLKTALCTFLLSMLFCFNNGLAMADNVLMANIVIDNQTLHLEVPPVNHQGTVMVPMRPIFEALNAQVTWNKEDQSIVAKKDNISVQLFIGSQFAYINKGAVVLSGVPYINNGNTMVPVRFIAETFGALVTWNSVDQKVKIVTSSEVLDDTSQYRPYSLDQNSAASSASFVPSELRIQFVPSQMAELLLAKAKPLEKMLSEQLEIPVEFSVNTDYNNVVKSMKAKTIDLSFLPPSYYVYAHDNLKAVDVLLQALRYGVETPTGKSTQELVDFYQAMFLVRADSPIQSIEDLKNKKIGWQSVTSAAGYVYPGYLLLKNGIDPFRNVTGEQFRGHDKAVQGLLNNKVDAVAVFQDIRTNMLKDYPNVMNDTRILAFSSKIPNDTISVRSDMHPEWRKKIQDAFIAIVNDPEGKKVIQDVFSHQGYTVSEDNKFEIVREVNEWLYDELNTIQKP</sequence>
<dbReference type="Pfam" id="PF07833">
    <property type="entry name" value="Cu_amine_oxidN1"/>
    <property type="match status" value="1"/>
</dbReference>
<evidence type="ECO:0000259" key="4">
    <source>
        <dbReference type="Pfam" id="PF07833"/>
    </source>
</evidence>
<dbReference type="RefSeq" id="WP_246294532.1">
    <property type="nucleotide sequence ID" value="NZ_WHNZ01000075.1"/>
</dbReference>
<dbReference type="NCBIfam" id="TIGR01098">
    <property type="entry name" value="3A0109s03R"/>
    <property type="match status" value="1"/>
</dbReference>
<dbReference type="CDD" id="cd01071">
    <property type="entry name" value="PBP2_PhnD_like"/>
    <property type="match status" value="1"/>
</dbReference>
<evidence type="ECO:0000256" key="3">
    <source>
        <dbReference type="SAM" id="SignalP"/>
    </source>
</evidence>
<protein>
    <submittedName>
        <fullName evidence="5">Phosphate/phosphite/phosphonate ABC transporter substrate-binding protein</fullName>
    </submittedName>
</protein>
<feature type="signal peptide" evidence="3">
    <location>
        <begin position="1"/>
        <end position="26"/>
    </location>
</feature>
<evidence type="ECO:0000256" key="2">
    <source>
        <dbReference type="ARBA" id="ARBA00022729"/>
    </source>
</evidence>
<evidence type="ECO:0000313" key="6">
    <source>
        <dbReference type="Proteomes" id="UP000618579"/>
    </source>
</evidence>
<proteinExistence type="inferred from homology"/>
<dbReference type="EMBL" id="WHNZ01000075">
    <property type="protein sequence ID" value="NOV03980.1"/>
    <property type="molecule type" value="Genomic_DNA"/>
</dbReference>
<dbReference type="PANTHER" id="PTHR35841">
    <property type="entry name" value="PHOSPHONATES-BINDING PERIPLASMIC PROTEIN"/>
    <property type="match status" value="1"/>
</dbReference>
<dbReference type="InterPro" id="IPR005770">
    <property type="entry name" value="PhnD"/>
</dbReference>
<dbReference type="SUPFAM" id="SSF55383">
    <property type="entry name" value="Copper amine oxidase, domain N"/>
    <property type="match status" value="1"/>
</dbReference>
<dbReference type="Proteomes" id="UP000618579">
    <property type="component" value="Unassembled WGS sequence"/>
</dbReference>
<comment type="similarity">
    <text evidence="1">Belongs to the phosphate/phosphite/phosphonate binding protein family.</text>
</comment>